<proteinExistence type="predicted"/>
<evidence type="ECO:0008006" key="3">
    <source>
        <dbReference type="Google" id="ProtNLM"/>
    </source>
</evidence>
<evidence type="ECO:0000313" key="2">
    <source>
        <dbReference type="Proteomes" id="UP001369958"/>
    </source>
</evidence>
<dbReference type="RefSeq" id="WP_338607494.1">
    <property type="nucleotide sequence ID" value="NZ_CP146275.1"/>
</dbReference>
<evidence type="ECO:0000313" key="1">
    <source>
        <dbReference type="EMBL" id="WWT32029.1"/>
    </source>
</evidence>
<dbReference type="EMBL" id="CP146275">
    <property type="protein sequence ID" value="WWT32029.1"/>
    <property type="molecule type" value="Genomic_DNA"/>
</dbReference>
<dbReference type="InterPro" id="IPR032710">
    <property type="entry name" value="NTF2-like_dom_sf"/>
</dbReference>
<protein>
    <recommendedName>
        <fullName evidence="3">SnoaL-like domain-containing protein</fullName>
    </recommendedName>
</protein>
<sequence>MKTKITLSGECGNSPKNAFAEKVAVAVLASDSQMLTQALTGDCVAAFPDGREAKGVEAVLAAIADLGATPEALTITHAITHGRVGAVNGTIVRSGKRTSFALFLDFRNAKADSIAAISLYRD</sequence>
<gene>
    <name evidence="1" type="ORF">V6617_13560</name>
</gene>
<accession>A0ABZ2HWK2</accession>
<keyword evidence="2" id="KW-1185">Reference proteome</keyword>
<organism evidence="1 2">
    <name type="scientific">Pelagibacterium nitratireducens</name>
    <dbReference type="NCBI Taxonomy" id="1046114"/>
    <lineage>
        <taxon>Bacteria</taxon>
        <taxon>Pseudomonadati</taxon>
        <taxon>Pseudomonadota</taxon>
        <taxon>Alphaproteobacteria</taxon>
        <taxon>Hyphomicrobiales</taxon>
        <taxon>Devosiaceae</taxon>
        <taxon>Pelagibacterium</taxon>
    </lineage>
</organism>
<dbReference type="Gene3D" id="3.10.450.50">
    <property type="match status" value="1"/>
</dbReference>
<dbReference type="Proteomes" id="UP001369958">
    <property type="component" value="Chromosome"/>
</dbReference>
<name>A0ABZ2HWK2_9HYPH</name>
<dbReference type="SUPFAM" id="SSF54427">
    <property type="entry name" value="NTF2-like"/>
    <property type="match status" value="1"/>
</dbReference>
<reference evidence="1 2" key="1">
    <citation type="submission" date="2024-02" db="EMBL/GenBank/DDBJ databases">
        <title>Complete genome sequence of Pelagibacterium nitratireducens ZH15.</title>
        <authorList>
            <person name="Zhao L.H."/>
        </authorList>
    </citation>
    <scope>NUCLEOTIDE SEQUENCE [LARGE SCALE GENOMIC DNA]</scope>
    <source>
        <strain evidence="1 2">ZH15</strain>
    </source>
</reference>